<comment type="caution">
    <text evidence="1">The sequence shown here is derived from an EMBL/GenBank/DDBJ whole genome shotgun (WGS) entry which is preliminary data.</text>
</comment>
<evidence type="ECO:0000313" key="2">
    <source>
        <dbReference type="Proteomes" id="UP000574067"/>
    </source>
</evidence>
<keyword evidence="2" id="KW-1185">Reference proteome</keyword>
<accession>A0A848FF11</accession>
<dbReference type="Proteomes" id="UP000574067">
    <property type="component" value="Unassembled WGS sequence"/>
</dbReference>
<reference evidence="1 2" key="1">
    <citation type="submission" date="2020-04" db="EMBL/GenBank/DDBJ databases">
        <title>Azohydromonas sp. isolated from soil.</title>
        <authorList>
            <person name="Dahal R.H."/>
        </authorList>
    </citation>
    <scope>NUCLEOTIDE SEQUENCE [LARGE SCALE GENOMIC DNA]</scope>
    <source>
        <strain evidence="1 2">G-1-1-14</strain>
    </source>
</reference>
<dbReference type="EMBL" id="JABBFW010000018">
    <property type="protein sequence ID" value="NML17425.1"/>
    <property type="molecule type" value="Genomic_DNA"/>
</dbReference>
<protein>
    <submittedName>
        <fullName evidence="1">Uncharacterized protein</fullName>
    </submittedName>
</protein>
<dbReference type="RefSeq" id="WP_169162327.1">
    <property type="nucleotide sequence ID" value="NZ_JABBFW010000018.1"/>
</dbReference>
<gene>
    <name evidence="1" type="ORF">HHL10_20855</name>
</gene>
<proteinExistence type="predicted"/>
<sequence length="138" mass="14834">MSSHVYVNDTQVENCASVGLTHHSGTGTAVLECNKVMARGLRTALHINGPAAFGKSAVSYQRCRATFSPSPSLWGSAELSQPTVVANMKVSSLITVELTECDVRGAKYLSWNNRACYGGLKIVGGYYEIDNQIFKSKG</sequence>
<dbReference type="AlphaFoldDB" id="A0A848FF11"/>
<name>A0A848FF11_9BURK</name>
<organism evidence="1 2">
    <name type="scientific">Azohydromonas caseinilytica</name>
    <dbReference type="NCBI Taxonomy" id="2728836"/>
    <lineage>
        <taxon>Bacteria</taxon>
        <taxon>Pseudomonadati</taxon>
        <taxon>Pseudomonadota</taxon>
        <taxon>Betaproteobacteria</taxon>
        <taxon>Burkholderiales</taxon>
        <taxon>Sphaerotilaceae</taxon>
        <taxon>Azohydromonas</taxon>
    </lineage>
</organism>
<evidence type="ECO:0000313" key="1">
    <source>
        <dbReference type="EMBL" id="NML17425.1"/>
    </source>
</evidence>